<dbReference type="GO" id="GO:0032040">
    <property type="term" value="C:small-subunit processome"/>
    <property type="evidence" value="ECO:0007669"/>
    <property type="project" value="TreeGrafter"/>
</dbReference>
<dbReference type="InterPro" id="IPR036322">
    <property type="entry name" value="WD40_repeat_dom_sf"/>
</dbReference>
<keyword evidence="7" id="KW-1185">Reference proteome</keyword>
<evidence type="ECO:0000313" key="7">
    <source>
        <dbReference type="Proteomes" id="UP000321570"/>
    </source>
</evidence>
<name>A0A564YGL4_HYMDI</name>
<evidence type="ECO:0000256" key="1">
    <source>
        <dbReference type="ARBA" id="ARBA00004604"/>
    </source>
</evidence>
<evidence type="ECO:0008006" key="8">
    <source>
        <dbReference type="Google" id="ProtNLM"/>
    </source>
</evidence>
<dbReference type="Gene3D" id="2.130.10.10">
    <property type="entry name" value="YVTN repeat-like/Quinoprotein amine dehydrogenase"/>
    <property type="match status" value="1"/>
</dbReference>
<dbReference type="PANTHER" id="PTHR18359">
    <property type="entry name" value="WD-REPEAT PROTEIN-RELATED"/>
    <property type="match status" value="1"/>
</dbReference>
<proteinExistence type="predicted"/>
<dbReference type="InterPro" id="IPR015943">
    <property type="entry name" value="WD40/YVTN_repeat-like_dom_sf"/>
</dbReference>
<dbReference type="EMBL" id="CABIJS010000210">
    <property type="protein sequence ID" value="VUZ46326.1"/>
    <property type="molecule type" value="Genomic_DNA"/>
</dbReference>
<evidence type="ECO:0000313" key="6">
    <source>
        <dbReference type="EMBL" id="VUZ46326.1"/>
    </source>
</evidence>
<dbReference type="SUPFAM" id="SSF50978">
    <property type="entry name" value="WD40 repeat-like"/>
    <property type="match status" value="1"/>
</dbReference>
<reference evidence="6 7" key="1">
    <citation type="submission" date="2019-07" db="EMBL/GenBank/DDBJ databases">
        <authorList>
            <person name="Jastrzebski P J."/>
            <person name="Paukszto L."/>
            <person name="Jastrzebski P J."/>
        </authorList>
    </citation>
    <scope>NUCLEOTIDE SEQUENCE [LARGE SCALE GENOMIC DNA]</scope>
    <source>
        <strain evidence="6 7">WMS-il1</strain>
    </source>
</reference>
<dbReference type="GO" id="GO:0034388">
    <property type="term" value="C:Pwp2p-containing subcomplex of 90S preribosome"/>
    <property type="evidence" value="ECO:0007669"/>
    <property type="project" value="TreeGrafter"/>
</dbReference>
<keyword evidence="5" id="KW-0539">Nucleus</keyword>
<protein>
    <recommendedName>
        <fullName evidence="8">WD_REPEATS_REGION domain-containing protein</fullName>
    </recommendedName>
</protein>
<gene>
    <name evidence="6" type="ORF">WMSIL1_LOCUS6064</name>
</gene>
<keyword evidence="4" id="KW-0677">Repeat</keyword>
<evidence type="ECO:0000256" key="2">
    <source>
        <dbReference type="ARBA" id="ARBA00022552"/>
    </source>
</evidence>
<accession>A0A564YGL4</accession>
<evidence type="ECO:0000256" key="5">
    <source>
        <dbReference type="ARBA" id="ARBA00023242"/>
    </source>
</evidence>
<comment type="subcellular location">
    <subcellularLocation>
        <location evidence="1">Nucleus</location>
        <location evidence="1">Nucleolus</location>
    </subcellularLocation>
</comment>
<dbReference type="Proteomes" id="UP000321570">
    <property type="component" value="Unassembled WGS sequence"/>
</dbReference>
<dbReference type="PANTHER" id="PTHR18359:SF0">
    <property type="entry name" value="U3 SMALL NUCLEOLAR RNA-ASSOCIATED PROTEIN 18 HOMOLOG"/>
    <property type="match status" value="1"/>
</dbReference>
<dbReference type="GO" id="GO:0006364">
    <property type="term" value="P:rRNA processing"/>
    <property type="evidence" value="ECO:0007669"/>
    <property type="project" value="UniProtKB-KW"/>
</dbReference>
<keyword evidence="3" id="KW-0853">WD repeat</keyword>
<evidence type="ECO:0000256" key="4">
    <source>
        <dbReference type="ARBA" id="ARBA00022737"/>
    </source>
</evidence>
<evidence type="ECO:0000256" key="3">
    <source>
        <dbReference type="ARBA" id="ARBA00022574"/>
    </source>
</evidence>
<keyword evidence="2" id="KW-0698">rRNA processing</keyword>
<dbReference type="AlphaFoldDB" id="A0A564YGL4"/>
<organism evidence="6 7">
    <name type="scientific">Hymenolepis diminuta</name>
    <name type="common">Rat tapeworm</name>
    <dbReference type="NCBI Taxonomy" id="6216"/>
    <lineage>
        <taxon>Eukaryota</taxon>
        <taxon>Metazoa</taxon>
        <taxon>Spiralia</taxon>
        <taxon>Lophotrochozoa</taxon>
        <taxon>Platyhelminthes</taxon>
        <taxon>Cestoda</taxon>
        <taxon>Eucestoda</taxon>
        <taxon>Cyclophyllidea</taxon>
        <taxon>Hymenolepididae</taxon>
        <taxon>Hymenolepis</taxon>
    </lineage>
</organism>
<dbReference type="InterPro" id="IPR045161">
    <property type="entry name" value="Utp18"/>
</dbReference>
<sequence length="427" mass="47640">MSFSDDDSEFSIVVQPKKFKAVESSVTEPTGEAIKPELNPVWVDDNDNTDVNNAVLRQSTILDIHTHFGRKKQQISGKTLISPDDVEKLYDVVSKDNQNTLDYDTQIFRLSDANMERLSCAPLTSVEFNNPYKMFLTTSEDTTMALFKFGKNESTLLTDCVFERFPLSCAKFTAQGDRVILVAKKHYFKVYDMATSKVTHPKIPFGTEYGECVSSVQISPQNDIGAFLGSYGIYIVDLRSYEKTSTARVSGSAVSHCFAKDGNLLNIFASDGSIFVFDMRKNNRPVHRWYDYSFVGGYSFAISNDSKYIACGSESGYVNIYTWESVMKDLTKRPKPLKSVGNLVTAVDQLLFHPSGQMLYMSSSLQPGAARLYDIGNQRVHAAFPTCMGNLGRPVSVGFSPRGGYLAVGQTTGRAALYRFDWRGSKY</sequence>